<organism evidence="5">
    <name type="scientific">Telmatobacter sp. DSM 110680</name>
    <dbReference type="NCBI Taxonomy" id="3036704"/>
    <lineage>
        <taxon>Bacteria</taxon>
        <taxon>Pseudomonadati</taxon>
        <taxon>Acidobacteriota</taxon>
        <taxon>Terriglobia</taxon>
        <taxon>Terriglobales</taxon>
        <taxon>Acidobacteriaceae</taxon>
        <taxon>Telmatobacter</taxon>
    </lineage>
</organism>
<dbReference type="PANTHER" id="PTHR42721">
    <property type="entry name" value="SUGAR HYDROLASE-RELATED"/>
    <property type="match status" value="1"/>
</dbReference>
<dbReference type="Gene3D" id="2.60.40.10">
    <property type="entry name" value="Immunoglobulins"/>
    <property type="match status" value="1"/>
</dbReference>
<dbReference type="Gene3D" id="3.40.50.1700">
    <property type="entry name" value="Glycoside hydrolase family 3 C-terminal domain"/>
    <property type="match status" value="1"/>
</dbReference>
<comment type="similarity">
    <text evidence="1">Belongs to the glycosyl hydrolase 3 family.</text>
</comment>
<reference evidence="5" key="1">
    <citation type="submission" date="2023-03" db="EMBL/GenBank/DDBJ databases">
        <title>Edaphobacter sp.</title>
        <authorList>
            <person name="Huber K.J."/>
            <person name="Papendorf J."/>
            <person name="Pilke C."/>
            <person name="Bunk B."/>
            <person name="Sproeer C."/>
            <person name="Pester M."/>
        </authorList>
    </citation>
    <scope>NUCLEOTIDE SEQUENCE</scope>
    <source>
        <strain evidence="5">DSM 110680</strain>
    </source>
</reference>
<accession>A0AAU7DCN7</accession>
<sequence length="735" mass="80888">MRQSLSKGAIWVLGMGLMFGLVSAIKAQEKFPFRDTSLSDSARIQDLLGRLTLDEKVQLMSDHPKIPRIGIAFSGQVEGLHGLALGGPGGWGGRGRQPVPTTTFPQEKGLGATWDPELLKKIGSLEGNEARYYYQNPVFDRGGVVVRAPNADLSRDPRWGRTEESMGEDPYLVGTMTVAFAQGLQGPDPKHWQAASLMKHFLANENEDGRTHTSSDFDERLFREYYSVPFRMGFEEGGSRAVMAAYNSWNGTPMMIHPVLKDVMIKEWGNDGLICTDGGALGLLISSHKRFPDKEQGSAAAVKAGINHFLDVYKPDLTKALKDSLLTEADMDAALKNLLTVYLKLGEMDPEGVDPYAKIGVETGGQLPPWERENSKELARQATDESIVLLKNDGNTLPLDKTKLKTIAVIGPWIDQVLQDWYSGTWPYSVTILDGIREAAGRNAKVIFADGSNLEEAASLAKKVDVAIVVVGNHPECNAGWDQCPTPSNGKEDVDRKTIVLEQEELVKRVFAANPKTIEVLRSSFPYAIAWSQQNVPAIVHITHNSQEEGHGLADVLFGDYSPAGRLTQTWPTGDDQLQPILDYNLLDGETYLYSKKKPLYPFGFGLSYTTFDYKSLAPSASNMNADGSVQVHIKVKNTGKRASDEVVQMYVQHVGSAVTRPQLELKGFKRVRIEAGAEKDVAMELKARDLAYWDAPGHVWRVEKEKVRVLAGGSSDKLPVQTVVDVTGAKDYKP</sequence>
<dbReference type="GO" id="GO:0046556">
    <property type="term" value="F:alpha-L-arabinofuranosidase activity"/>
    <property type="evidence" value="ECO:0007669"/>
    <property type="project" value="TreeGrafter"/>
</dbReference>
<keyword evidence="2" id="KW-0732">Signal</keyword>
<keyword evidence="3 5" id="KW-0378">Hydrolase</keyword>
<dbReference type="PRINTS" id="PR00133">
    <property type="entry name" value="GLHYDRLASE3"/>
</dbReference>
<dbReference type="GO" id="GO:0009044">
    <property type="term" value="F:xylan 1,4-beta-xylosidase activity"/>
    <property type="evidence" value="ECO:0007669"/>
    <property type="project" value="InterPro"/>
</dbReference>
<dbReference type="InterPro" id="IPR013783">
    <property type="entry name" value="Ig-like_fold"/>
</dbReference>
<dbReference type="SUPFAM" id="SSF51445">
    <property type="entry name" value="(Trans)glycosidases"/>
    <property type="match status" value="1"/>
</dbReference>
<gene>
    <name evidence="5" type="ORF">P8935_13445</name>
</gene>
<dbReference type="Pfam" id="PF01915">
    <property type="entry name" value="Glyco_hydro_3_C"/>
    <property type="match status" value="1"/>
</dbReference>
<dbReference type="SMART" id="SM01217">
    <property type="entry name" value="Fn3_like"/>
    <property type="match status" value="1"/>
</dbReference>
<dbReference type="InterPro" id="IPR001764">
    <property type="entry name" value="Glyco_hydro_3_N"/>
</dbReference>
<feature type="domain" description="Fibronectin type III-like" evidence="4">
    <location>
        <begin position="646"/>
        <end position="716"/>
    </location>
</feature>
<evidence type="ECO:0000259" key="4">
    <source>
        <dbReference type="SMART" id="SM01217"/>
    </source>
</evidence>
<dbReference type="InterPro" id="IPR036881">
    <property type="entry name" value="Glyco_hydro_3_C_sf"/>
</dbReference>
<dbReference type="InterPro" id="IPR002772">
    <property type="entry name" value="Glyco_hydro_3_C"/>
</dbReference>
<protein>
    <submittedName>
        <fullName evidence="5">Glycoside hydrolase family 3 C-terminal domain-containing protein</fullName>
    </submittedName>
</protein>
<dbReference type="InterPro" id="IPR026891">
    <property type="entry name" value="Fn3-like"/>
</dbReference>
<dbReference type="AlphaFoldDB" id="A0AAU7DCN7"/>
<dbReference type="GO" id="GO:0045493">
    <property type="term" value="P:xylan catabolic process"/>
    <property type="evidence" value="ECO:0007669"/>
    <property type="project" value="InterPro"/>
</dbReference>
<evidence type="ECO:0000313" key="5">
    <source>
        <dbReference type="EMBL" id="XBH15574.1"/>
    </source>
</evidence>
<dbReference type="Pfam" id="PF14310">
    <property type="entry name" value="Fn3-like"/>
    <property type="match status" value="1"/>
</dbReference>
<evidence type="ECO:0000256" key="1">
    <source>
        <dbReference type="ARBA" id="ARBA00005336"/>
    </source>
</evidence>
<dbReference type="PANTHER" id="PTHR42721:SF3">
    <property type="entry name" value="BETA-D-XYLOSIDASE 5-RELATED"/>
    <property type="match status" value="1"/>
</dbReference>
<dbReference type="Pfam" id="PF00933">
    <property type="entry name" value="Glyco_hydro_3"/>
    <property type="match status" value="1"/>
</dbReference>
<dbReference type="GO" id="GO:0008422">
    <property type="term" value="F:beta-glucosidase activity"/>
    <property type="evidence" value="ECO:0007669"/>
    <property type="project" value="UniProtKB-ARBA"/>
</dbReference>
<dbReference type="InterPro" id="IPR036962">
    <property type="entry name" value="Glyco_hydro_3_N_sf"/>
</dbReference>
<dbReference type="InterPro" id="IPR044993">
    <property type="entry name" value="BXL"/>
</dbReference>
<proteinExistence type="inferred from homology"/>
<dbReference type="SUPFAM" id="SSF52279">
    <property type="entry name" value="Beta-D-glucan exohydrolase, C-terminal domain"/>
    <property type="match status" value="1"/>
</dbReference>
<dbReference type="Gene3D" id="3.20.20.300">
    <property type="entry name" value="Glycoside hydrolase, family 3, N-terminal domain"/>
    <property type="match status" value="1"/>
</dbReference>
<dbReference type="InterPro" id="IPR017853">
    <property type="entry name" value="GH"/>
</dbReference>
<dbReference type="EMBL" id="CP121196">
    <property type="protein sequence ID" value="XBH15574.1"/>
    <property type="molecule type" value="Genomic_DNA"/>
</dbReference>
<evidence type="ECO:0000256" key="2">
    <source>
        <dbReference type="ARBA" id="ARBA00022729"/>
    </source>
</evidence>
<name>A0AAU7DCN7_9BACT</name>
<dbReference type="FunFam" id="2.60.40.10:FF:000495">
    <property type="entry name" value="Periplasmic beta-glucosidase"/>
    <property type="match status" value="1"/>
</dbReference>
<dbReference type="RefSeq" id="WP_348260807.1">
    <property type="nucleotide sequence ID" value="NZ_CP121196.1"/>
</dbReference>
<dbReference type="GO" id="GO:0031222">
    <property type="term" value="P:arabinan catabolic process"/>
    <property type="evidence" value="ECO:0007669"/>
    <property type="project" value="TreeGrafter"/>
</dbReference>
<evidence type="ECO:0000256" key="3">
    <source>
        <dbReference type="ARBA" id="ARBA00022801"/>
    </source>
</evidence>